<proteinExistence type="predicted"/>
<dbReference type="InterPro" id="IPR050330">
    <property type="entry name" value="Bact_OuterMem_StrucFunc"/>
</dbReference>
<keyword evidence="2" id="KW-1133">Transmembrane helix</keyword>
<sequence>MLAPSPNAAFSTPAARADASVVAGEDAPIWLATAFAVAGTLVAIMSASLWQQAPAAPQVVAAIPAPQPIVAEPAWRPPEPPAPLPALIVAPPLPLPSAAPIEPPAAPAAPTARAEPLGAAKASTECFAPLAVAFERGSTRPNPADMKRSRAILQKALSRHADATLVIEGHADASGSEDLNVLLSYSRAKAVADLLRKDGIPAKQIAVRAAGAGAAHGDAEAVAADRKALLRIAGVDDCDQLTAVKRP</sequence>
<dbReference type="RefSeq" id="WP_172111009.1">
    <property type="nucleotide sequence ID" value="NZ_JABFDN010000003.1"/>
</dbReference>
<accession>A0ABX2CFC4</accession>
<evidence type="ECO:0000313" key="5">
    <source>
        <dbReference type="Proteomes" id="UP000886476"/>
    </source>
</evidence>
<dbReference type="Proteomes" id="UP000886476">
    <property type="component" value="Unassembled WGS sequence"/>
</dbReference>
<evidence type="ECO:0000313" key="4">
    <source>
        <dbReference type="EMBL" id="NPU65937.1"/>
    </source>
</evidence>
<dbReference type="Pfam" id="PF00691">
    <property type="entry name" value="OmpA"/>
    <property type="match status" value="1"/>
</dbReference>
<dbReference type="InterPro" id="IPR006665">
    <property type="entry name" value="OmpA-like"/>
</dbReference>
<evidence type="ECO:0000256" key="1">
    <source>
        <dbReference type="PROSITE-ProRule" id="PRU00473"/>
    </source>
</evidence>
<dbReference type="PANTHER" id="PTHR30329">
    <property type="entry name" value="STATOR ELEMENT OF FLAGELLAR MOTOR COMPLEX"/>
    <property type="match status" value="1"/>
</dbReference>
<dbReference type="SUPFAM" id="SSF103088">
    <property type="entry name" value="OmpA-like"/>
    <property type="match status" value="1"/>
</dbReference>
<reference evidence="4" key="1">
    <citation type="submission" date="2020-05" db="EMBL/GenBank/DDBJ databases">
        <title>Nod-independent and nitrogen-fixing Bradyrhizobium aeschynomene sp. nov. isolated from nodules of Aeschynomene indica.</title>
        <authorList>
            <person name="Zhang Z."/>
        </authorList>
    </citation>
    <scope>NUCLEOTIDE SEQUENCE</scope>
    <source>
        <strain evidence="4">83012</strain>
    </source>
</reference>
<dbReference type="InterPro" id="IPR036737">
    <property type="entry name" value="OmpA-like_sf"/>
</dbReference>
<organism evidence="4 5">
    <name type="scientific">Bradyrhizobium aeschynomenes</name>
    <dbReference type="NCBI Taxonomy" id="2734909"/>
    <lineage>
        <taxon>Bacteria</taxon>
        <taxon>Pseudomonadati</taxon>
        <taxon>Pseudomonadota</taxon>
        <taxon>Alphaproteobacteria</taxon>
        <taxon>Hyphomicrobiales</taxon>
        <taxon>Nitrobacteraceae</taxon>
        <taxon>Bradyrhizobium</taxon>
    </lineage>
</organism>
<evidence type="ECO:0000259" key="3">
    <source>
        <dbReference type="PROSITE" id="PS51123"/>
    </source>
</evidence>
<comment type="caution">
    <text evidence="4">The sequence shown here is derived from an EMBL/GenBank/DDBJ whole genome shotgun (WGS) entry which is preliminary data.</text>
</comment>
<keyword evidence="5" id="KW-1185">Reference proteome</keyword>
<feature type="transmembrane region" description="Helical" evidence="2">
    <location>
        <begin position="29"/>
        <end position="50"/>
    </location>
</feature>
<protein>
    <submittedName>
        <fullName evidence="4">OmpA family protein</fullName>
    </submittedName>
</protein>
<keyword evidence="1 2" id="KW-0472">Membrane</keyword>
<dbReference type="PROSITE" id="PS51123">
    <property type="entry name" value="OMPA_2"/>
    <property type="match status" value="1"/>
</dbReference>
<dbReference type="Gene3D" id="3.30.1330.60">
    <property type="entry name" value="OmpA-like domain"/>
    <property type="match status" value="1"/>
</dbReference>
<keyword evidence="2" id="KW-0812">Transmembrane</keyword>
<name>A0ABX2CFC4_9BRAD</name>
<dbReference type="EMBL" id="JABFDN010000003">
    <property type="protein sequence ID" value="NPU65937.1"/>
    <property type="molecule type" value="Genomic_DNA"/>
</dbReference>
<gene>
    <name evidence="4" type="ORF">HL667_13120</name>
</gene>
<dbReference type="PANTHER" id="PTHR30329:SF21">
    <property type="entry name" value="LIPOPROTEIN YIAD-RELATED"/>
    <property type="match status" value="1"/>
</dbReference>
<evidence type="ECO:0000256" key="2">
    <source>
        <dbReference type="SAM" id="Phobius"/>
    </source>
</evidence>
<feature type="domain" description="OmpA-like" evidence="3">
    <location>
        <begin position="121"/>
        <end position="236"/>
    </location>
</feature>